<feature type="domain" description="SGNH hydrolase-type esterase" evidence="2">
    <location>
        <begin position="34"/>
        <end position="227"/>
    </location>
</feature>
<reference evidence="3 4" key="1">
    <citation type="submission" date="2019-02" db="EMBL/GenBank/DDBJ databases">
        <title>Deep-cultivation of Planctomycetes and their phenomic and genomic characterization uncovers novel biology.</title>
        <authorList>
            <person name="Wiegand S."/>
            <person name="Jogler M."/>
            <person name="Boedeker C."/>
            <person name="Pinto D."/>
            <person name="Vollmers J."/>
            <person name="Rivas-Marin E."/>
            <person name="Kohn T."/>
            <person name="Peeters S.H."/>
            <person name="Heuer A."/>
            <person name="Rast P."/>
            <person name="Oberbeckmann S."/>
            <person name="Bunk B."/>
            <person name="Jeske O."/>
            <person name="Meyerdierks A."/>
            <person name="Storesund J.E."/>
            <person name="Kallscheuer N."/>
            <person name="Luecker S."/>
            <person name="Lage O.M."/>
            <person name="Pohl T."/>
            <person name="Merkel B.J."/>
            <person name="Hornburger P."/>
            <person name="Mueller R.-W."/>
            <person name="Bruemmer F."/>
            <person name="Labrenz M."/>
            <person name="Spormann A.M."/>
            <person name="Op Den Camp H."/>
            <person name="Overmann J."/>
            <person name="Amann R."/>
            <person name="Jetten M.S.M."/>
            <person name="Mascher T."/>
            <person name="Medema M.H."/>
            <person name="Devos D.P."/>
            <person name="Kaster A.-K."/>
            <person name="Ovreas L."/>
            <person name="Rohde M."/>
            <person name="Galperin M.Y."/>
            <person name="Jogler C."/>
        </authorList>
    </citation>
    <scope>NUCLEOTIDE SEQUENCE [LARGE SCALE GENOMIC DNA]</scope>
    <source>
        <strain evidence="3 4">Pla22</strain>
    </source>
</reference>
<dbReference type="GO" id="GO:0004622">
    <property type="term" value="F:phosphatidylcholine lysophospholipase activity"/>
    <property type="evidence" value="ECO:0007669"/>
    <property type="project" value="TreeGrafter"/>
</dbReference>
<dbReference type="Proteomes" id="UP000316598">
    <property type="component" value="Unassembled WGS sequence"/>
</dbReference>
<dbReference type="EMBL" id="SJPI01000002">
    <property type="protein sequence ID" value="TWT51158.1"/>
    <property type="molecule type" value="Genomic_DNA"/>
</dbReference>
<dbReference type="PROSITE" id="PS51257">
    <property type="entry name" value="PROKAR_LIPOPROTEIN"/>
    <property type="match status" value="1"/>
</dbReference>
<feature type="signal peptide" evidence="1">
    <location>
        <begin position="1"/>
        <end position="16"/>
    </location>
</feature>
<name>A0A5C5WK50_9BACT</name>
<dbReference type="Gene3D" id="3.40.50.1110">
    <property type="entry name" value="SGNH hydrolase"/>
    <property type="match status" value="1"/>
</dbReference>
<dbReference type="RefSeq" id="WP_146516255.1">
    <property type="nucleotide sequence ID" value="NZ_SJPI01000002.1"/>
</dbReference>
<keyword evidence="4" id="KW-1185">Reference proteome</keyword>
<evidence type="ECO:0000259" key="2">
    <source>
        <dbReference type="Pfam" id="PF13472"/>
    </source>
</evidence>
<dbReference type="OrthoDB" id="9794725at2"/>
<dbReference type="InterPro" id="IPR051532">
    <property type="entry name" value="Ester_Hydrolysis_Enzymes"/>
</dbReference>
<sequence length="456" mass="50380" precursor="true">MRLLLLIFVSSLGALACARTGVAETFKDGETVCFLGDSISASGITQTIVSNYYATRFPDRTVRFVNAGRSGDTAGGSLQRLQDDVIAKHPTTVAIMFGMNDVNRSSYVAKPGESEQQAQQRALDAYQKNMKTVVERLKKEANDTKFVFITPSPFDETVVLDRDNNQPGCNDGLARCASIVRELASQHGGSVVDYHGPMTELNLNQQKLDPSWTIIGPDRVHPGQPGHLMMAWLFLKSQDVPALVSNVEIDASGMRVAKNDNAEVSSLAMNGDVLTFSILENSLPFPISKSAAGVLDLLPIVADLNQELLKITGLDGEQYELRIDGNVIGRYSSSELSDGINLAMNDATPQFKQAQAVATQNEYRRSKEAQACSMVNTRRWLKSRAKVDPDDTDAIQAYYDNLEVKNDYYATMTRILLEKWSQYDELLEEAKRHEDDVLTGRKPVSHSYELVQVSKP</sequence>
<comment type="caution">
    <text evidence="3">The sequence shown here is derived from an EMBL/GenBank/DDBJ whole genome shotgun (WGS) entry which is preliminary data.</text>
</comment>
<dbReference type="InterPro" id="IPR036514">
    <property type="entry name" value="SGNH_hydro_sf"/>
</dbReference>
<accession>A0A5C5WK50</accession>
<dbReference type="CDD" id="cd01834">
    <property type="entry name" value="SGNH_hydrolase_like_2"/>
    <property type="match status" value="1"/>
</dbReference>
<gene>
    <name evidence="3" type="ORF">Pla22_39350</name>
</gene>
<dbReference type="PANTHER" id="PTHR30383">
    <property type="entry name" value="THIOESTERASE 1/PROTEASE 1/LYSOPHOSPHOLIPASE L1"/>
    <property type="match status" value="1"/>
</dbReference>
<protein>
    <submittedName>
        <fullName evidence="3">GDSL-like Lipase/Acylhydrolase</fullName>
    </submittedName>
</protein>
<keyword evidence="1" id="KW-0732">Signal</keyword>
<evidence type="ECO:0000313" key="3">
    <source>
        <dbReference type="EMBL" id="TWT51158.1"/>
    </source>
</evidence>
<proteinExistence type="predicted"/>
<dbReference type="SUPFAM" id="SSF52266">
    <property type="entry name" value="SGNH hydrolase"/>
    <property type="match status" value="1"/>
</dbReference>
<evidence type="ECO:0000313" key="4">
    <source>
        <dbReference type="Proteomes" id="UP000316598"/>
    </source>
</evidence>
<feature type="chain" id="PRO_5022978670" evidence="1">
    <location>
        <begin position="17"/>
        <end position="456"/>
    </location>
</feature>
<dbReference type="AlphaFoldDB" id="A0A5C5WK50"/>
<dbReference type="PANTHER" id="PTHR30383:SF5">
    <property type="entry name" value="SGNH HYDROLASE-TYPE ESTERASE DOMAIN-CONTAINING PROTEIN"/>
    <property type="match status" value="1"/>
</dbReference>
<dbReference type="Pfam" id="PF13472">
    <property type="entry name" value="Lipase_GDSL_2"/>
    <property type="match status" value="1"/>
</dbReference>
<keyword evidence="3" id="KW-0378">Hydrolase</keyword>
<organism evidence="3 4">
    <name type="scientific">Rubripirellula amarantea</name>
    <dbReference type="NCBI Taxonomy" id="2527999"/>
    <lineage>
        <taxon>Bacteria</taxon>
        <taxon>Pseudomonadati</taxon>
        <taxon>Planctomycetota</taxon>
        <taxon>Planctomycetia</taxon>
        <taxon>Pirellulales</taxon>
        <taxon>Pirellulaceae</taxon>
        <taxon>Rubripirellula</taxon>
    </lineage>
</organism>
<dbReference type="InterPro" id="IPR013830">
    <property type="entry name" value="SGNH_hydro"/>
</dbReference>
<evidence type="ECO:0000256" key="1">
    <source>
        <dbReference type="SAM" id="SignalP"/>
    </source>
</evidence>